<dbReference type="Proteomes" id="UP000011602">
    <property type="component" value="Unassembled WGS sequence"/>
</dbReference>
<gene>
    <name evidence="1" type="ORF">C493_07749</name>
</gene>
<evidence type="ECO:0000313" key="2">
    <source>
        <dbReference type="Proteomes" id="UP000011602"/>
    </source>
</evidence>
<proteinExistence type="predicted"/>
<dbReference type="AlphaFoldDB" id="L9X8I8"/>
<keyword evidence="2" id="KW-1185">Reference proteome</keyword>
<name>L9X8I8_9EURY</name>
<accession>L9X8I8</accession>
<reference evidence="1 2" key="1">
    <citation type="journal article" date="2014" name="PLoS Genet.">
        <title>Phylogenetically driven sequencing of extremely halophilic archaea reveals strategies for static and dynamic osmo-response.</title>
        <authorList>
            <person name="Becker E.A."/>
            <person name="Seitzer P.M."/>
            <person name="Tritt A."/>
            <person name="Larsen D."/>
            <person name="Krusor M."/>
            <person name="Yao A.I."/>
            <person name="Wu D."/>
            <person name="Madern D."/>
            <person name="Eisen J.A."/>
            <person name="Darling A.E."/>
            <person name="Facciotti M.T."/>
        </authorList>
    </citation>
    <scope>NUCLEOTIDE SEQUENCE [LARGE SCALE GENOMIC DNA]</scope>
    <source>
        <strain evidence="1 2">JCM 12255</strain>
    </source>
</reference>
<organism evidence="1 2">
    <name type="scientific">Natronolimnohabitans innermongolicus JCM 12255</name>
    <dbReference type="NCBI Taxonomy" id="1227499"/>
    <lineage>
        <taxon>Archaea</taxon>
        <taxon>Methanobacteriati</taxon>
        <taxon>Methanobacteriota</taxon>
        <taxon>Stenosarchaea group</taxon>
        <taxon>Halobacteria</taxon>
        <taxon>Halobacteriales</taxon>
        <taxon>Natrialbaceae</taxon>
        <taxon>Natronolimnohabitans</taxon>
    </lineage>
</organism>
<protein>
    <submittedName>
        <fullName evidence="1">Uncharacterized protein</fullName>
    </submittedName>
</protein>
<comment type="caution">
    <text evidence="1">The sequence shown here is derived from an EMBL/GenBank/DDBJ whole genome shotgun (WGS) entry which is preliminary data.</text>
</comment>
<dbReference type="EMBL" id="AOHZ01000040">
    <property type="protein sequence ID" value="ELY57766.1"/>
    <property type="molecule type" value="Genomic_DNA"/>
</dbReference>
<evidence type="ECO:0000313" key="1">
    <source>
        <dbReference type="EMBL" id="ELY57766.1"/>
    </source>
</evidence>
<sequence>MSRKSGLIVVFANPIDRQRRLTPFSATNVGAGFDHSQH</sequence>
<dbReference type="STRING" id="1227499.C493_07749"/>